<proteinExistence type="inferred from homology"/>
<name>A0A088S547_LEIPA</name>
<dbReference type="InterPro" id="IPR006941">
    <property type="entry name" value="RNase_CAF1"/>
</dbReference>
<keyword evidence="3" id="KW-1185">Reference proteome</keyword>
<protein>
    <submittedName>
        <fullName evidence="2">Poly(A)-specific ribonuclease PARN, putative</fullName>
    </submittedName>
</protein>
<dbReference type="SUPFAM" id="SSF53098">
    <property type="entry name" value="Ribonuclease H-like"/>
    <property type="match status" value="1"/>
</dbReference>
<dbReference type="VEuPathDB" id="TriTrypDB:LPMP_356520"/>
<dbReference type="GO" id="GO:0000175">
    <property type="term" value="F:3'-5'-RNA exonuclease activity"/>
    <property type="evidence" value="ECO:0007669"/>
    <property type="project" value="TreeGrafter"/>
</dbReference>
<evidence type="ECO:0000313" key="2">
    <source>
        <dbReference type="EMBL" id="AIO02780.1"/>
    </source>
</evidence>
<dbReference type="RefSeq" id="XP_010703580.1">
    <property type="nucleotide sequence ID" value="XM_010705278.1"/>
</dbReference>
<sequence>MDITRFNQLVALPDFAREVEKCEFFAIDQEMTGVDVPGIPTQFGAPPEAVYHAKRIAVETYNAFQIGIALFRKTENNVYEVRPYNFYLLNDSGDLRLALPAVSFLAANRMNFQMWLTAGLPFCNAQEELDYEKQITTLFTDEVEQEISNDLVKAIDEWIPTASAPLVKELSCSLNLAQRLQAFLSHRYDSRIVINYDGKPYLAQKIKFTLTKLSKAEWISEKEKRRLRCERDRARQLGFRQFWKILLKSRKPIVGHNFMQDIMFMIHMHETPLPVDYLEFKKLLQHTLPTIYDTKTMATKLMGDNAFQVTHLESLYQECRRRAGLSTDEFTLQYRLPPGFYNYNDYAGKQQSKAHEAAYDAYMTGITFLLLHKLYPDAFSEVKNVISAFGSAYLFCIDEDDQVANNNTFILKCTVPCYTEEIEALFFASEDMTAQAAANEKVDIRKLSYQVSSVAASDRSKRCTTFCVRMKQRVGVNDLNSRLQSLRDKELSDSTNFNRLLLDCITLQKL</sequence>
<dbReference type="GeneID" id="22579680"/>
<dbReference type="AlphaFoldDB" id="A0A088S547"/>
<comment type="similarity">
    <text evidence="1">Belongs to the CAF1 family.</text>
</comment>
<dbReference type="PANTHER" id="PTHR15092:SF22">
    <property type="entry name" value="POLY(A)-SPECIFIC RIBONUCLEASE PNLDC1"/>
    <property type="match status" value="1"/>
</dbReference>
<dbReference type="KEGG" id="lpan:LPMP_356520"/>
<dbReference type="InterPro" id="IPR036397">
    <property type="entry name" value="RNaseH_sf"/>
</dbReference>
<dbReference type="InterPro" id="IPR012337">
    <property type="entry name" value="RNaseH-like_sf"/>
</dbReference>
<dbReference type="Pfam" id="PF04857">
    <property type="entry name" value="CAF1"/>
    <property type="match status" value="1"/>
</dbReference>
<evidence type="ECO:0000313" key="3">
    <source>
        <dbReference type="Proteomes" id="UP000063063"/>
    </source>
</evidence>
<dbReference type="InterPro" id="IPR051181">
    <property type="entry name" value="CAF1_poly(A)_ribonucleases"/>
</dbReference>
<dbReference type="eggNOG" id="KOG1990">
    <property type="taxonomic scope" value="Eukaryota"/>
</dbReference>
<dbReference type="VEuPathDB" id="TriTrypDB:LPAL13_350074100"/>
<organism evidence="2 3">
    <name type="scientific">Leishmania panamensis</name>
    <dbReference type="NCBI Taxonomy" id="5679"/>
    <lineage>
        <taxon>Eukaryota</taxon>
        <taxon>Discoba</taxon>
        <taxon>Euglenozoa</taxon>
        <taxon>Kinetoplastea</taxon>
        <taxon>Metakinetoplastina</taxon>
        <taxon>Trypanosomatida</taxon>
        <taxon>Trypanosomatidae</taxon>
        <taxon>Leishmaniinae</taxon>
        <taxon>Leishmania</taxon>
        <taxon>Leishmania guyanensis species complex</taxon>
    </lineage>
</organism>
<dbReference type="PANTHER" id="PTHR15092">
    <property type="entry name" value="POLY A -SPECIFIC RIBONUCLEASE/TARGET OF EGR1, MEMBER 1"/>
    <property type="match status" value="1"/>
</dbReference>
<accession>A0A088S547</accession>
<dbReference type="GO" id="GO:0003723">
    <property type="term" value="F:RNA binding"/>
    <property type="evidence" value="ECO:0007669"/>
    <property type="project" value="TreeGrafter"/>
</dbReference>
<gene>
    <name evidence="2" type="ORF">LPMP_356520</name>
</gene>
<dbReference type="Gene3D" id="3.30.420.10">
    <property type="entry name" value="Ribonuclease H-like superfamily/Ribonuclease H"/>
    <property type="match status" value="2"/>
</dbReference>
<dbReference type="EMBL" id="CP009404">
    <property type="protein sequence ID" value="AIO02780.1"/>
    <property type="molecule type" value="Genomic_DNA"/>
</dbReference>
<dbReference type="OrthoDB" id="414075at2759"/>
<dbReference type="Proteomes" id="UP000063063">
    <property type="component" value="Chromosome 35"/>
</dbReference>
<evidence type="ECO:0000256" key="1">
    <source>
        <dbReference type="ARBA" id="ARBA00008372"/>
    </source>
</evidence>
<reference evidence="2 3" key="1">
    <citation type="journal article" date="2015" name="Sci. Rep.">
        <title>The genome of Leishmania panamensis: insights into genomics of the L. (Viannia) subgenus.</title>
        <authorList>
            <person name="Llanes A."/>
            <person name="Restrepo C.M."/>
            <person name="Vecchio G.D."/>
            <person name="Anguizola F.J."/>
            <person name="Lleonart R."/>
        </authorList>
    </citation>
    <scope>NUCLEOTIDE SEQUENCE [LARGE SCALE GENOMIC DNA]</scope>
    <source>
        <strain evidence="2 3">MHOM/PA/94/PSC-1</strain>
    </source>
</reference>